<keyword evidence="2" id="KW-0489">Methyltransferase</keyword>
<feature type="region of interest" description="Disordered" evidence="9">
    <location>
        <begin position="1"/>
        <end position="27"/>
    </location>
</feature>
<dbReference type="InterPro" id="IPR002941">
    <property type="entry name" value="DNA_methylase_N4/N6"/>
</dbReference>
<gene>
    <name evidence="11" type="ORF">JF887_14295</name>
</gene>
<evidence type="ECO:0000313" key="11">
    <source>
        <dbReference type="EMBL" id="MBJ7610574.1"/>
    </source>
</evidence>
<sequence length="493" mass="54213">MSAPEPLPRPPRKPTTTSRFGVSRREGHDATEFYQRFAAPPISDDDTVCHPDDRAAVDQILLGDIRDQPGTVAPNSVALVVTSPPYYSGKEYETAIGQGHVPATYRDFLAMLTSVFATCATALEPGGRIAVNVANLGRKPYRSLSADVIGILEVELGLLLRGEVIWQKAKGAAGNCAWGTYQKPGDPVLRDLTERVIIASKGRFDRAIPPSVRERDRYPSKATIFRDEFLEATVDVWEIPPQSATRVRHPAPFPVELPQRLIDLYTYQGDLILDPFIGSGTTAVAALRTDRHFVGYDTDADYVAAALDRVEAERVRLLSEAGRDGYLGRPVLPATKEPSDPDEHFQARGVREGRRARELAEWVLEESKFINIRPKQRLDAGVEVNFVADDQAGNEWLFDVSGAFTSTRAGLQRTDTLWKALGKATVVHETQAGARYVLLTTEKPVSNSAGGRALAAVVGTKNKPVYDVIGLRDPDDLGRLGEYGRARRQSRRS</sequence>
<dbReference type="InterPro" id="IPR017985">
    <property type="entry name" value="MeTrfase_CN4_CS"/>
</dbReference>
<evidence type="ECO:0000256" key="5">
    <source>
        <dbReference type="ARBA" id="ARBA00022747"/>
    </source>
</evidence>
<reference evidence="11 12" key="1">
    <citation type="submission" date="2020-10" db="EMBL/GenBank/DDBJ databases">
        <title>Ca. Dormibacterota MAGs.</title>
        <authorList>
            <person name="Montgomery K."/>
        </authorList>
    </citation>
    <scope>NUCLEOTIDE SEQUENCE [LARGE SCALE GENOMIC DNA]</scope>
    <source>
        <strain evidence="11">Mitchell_Peninsula_5</strain>
    </source>
</reference>
<evidence type="ECO:0000256" key="6">
    <source>
        <dbReference type="ARBA" id="ARBA00023125"/>
    </source>
</evidence>
<dbReference type="GO" id="GO:0015667">
    <property type="term" value="F:site-specific DNA-methyltransferase (cytosine-N4-specific) activity"/>
    <property type="evidence" value="ECO:0007669"/>
    <property type="project" value="UniProtKB-EC"/>
</dbReference>
<keyword evidence="3" id="KW-0808">Transferase</keyword>
<dbReference type="InterPro" id="IPR001091">
    <property type="entry name" value="RM_Methyltransferase"/>
</dbReference>
<protein>
    <recommendedName>
        <fullName evidence="8">Methyltransferase</fullName>
        <ecNumber evidence="8">2.1.1.-</ecNumber>
    </recommendedName>
</protein>
<name>A0A934KH95_9BACT</name>
<dbReference type="EC" id="2.1.1.-" evidence="8"/>
<dbReference type="AlphaFoldDB" id="A0A934KH95"/>
<evidence type="ECO:0000256" key="1">
    <source>
        <dbReference type="ARBA" id="ARBA00010203"/>
    </source>
</evidence>
<dbReference type="Proteomes" id="UP000614410">
    <property type="component" value="Unassembled WGS sequence"/>
</dbReference>
<dbReference type="PRINTS" id="PR00508">
    <property type="entry name" value="S21N4MTFRASE"/>
</dbReference>
<dbReference type="InterPro" id="IPR029063">
    <property type="entry name" value="SAM-dependent_MTases_sf"/>
</dbReference>
<keyword evidence="6" id="KW-0238">DNA-binding</keyword>
<dbReference type="PROSITE" id="PS00093">
    <property type="entry name" value="N4_MTASE"/>
    <property type="match status" value="1"/>
</dbReference>
<proteinExistence type="inferred from homology"/>
<evidence type="ECO:0000256" key="3">
    <source>
        <dbReference type="ARBA" id="ARBA00022679"/>
    </source>
</evidence>
<evidence type="ECO:0000256" key="7">
    <source>
        <dbReference type="ARBA" id="ARBA00049120"/>
    </source>
</evidence>
<keyword evidence="5" id="KW-0680">Restriction system</keyword>
<dbReference type="EMBL" id="JAEKNN010000066">
    <property type="protein sequence ID" value="MBJ7610574.1"/>
    <property type="molecule type" value="Genomic_DNA"/>
</dbReference>
<evidence type="ECO:0000259" key="10">
    <source>
        <dbReference type="Pfam" id="PF01555"/>
    </source>
</evidence>
<dbReference type="GO" id="GO:0009307">
    <property type="term" value="P:DNA restriction-modification system"/>
    <property type="evidence" value="ECO:0007669"/>
    <property type="project" value="UniProtKB-KW"/>
</dbReference>
<dbReference type="SUPFAM" id="SSF53335">
    <property type="entry name" value="S-adenosyl-L-methionine-dependent methyltransferases"/>
    <property type="match status" value="1"/>
</dbReference>
<accession>A0A934KH95</accession>
<comment type="similarity">
    <text evidence="1">Belongs to the N(4)/N(6)-methyltransferase family. N(4) subfamily.</text>
</comment>
<evidence type="ECO:0000256" key="2">
    <source>
        <dbReference type="ARBA" id="ARBA00022603"/>
    </source>
</evidence>
<dbReference type="Gene3D" id="3.40.50.150">
    <property type="entry name" value="Vaccinia Virus protein VP39"/>
    <property type="match status" value="1"/>
</dbReference>
<dbReference type="Pfam" id="PF01555">
    <property type="entry name" value="N6_N4_Mtase"/>
    <property type="match status" value="1"/>
</dbReference>
<feature type="domain" description="DNA methylase N-4/N-6" evidence="10">
    <location>
        <begin position="77"/>
        <end position="306"/>
    </location>
</feature>
<evidence type="ECO:0000256" key="8">
    <source>
        <dbReference type="RuleBase" id="RU362026"/>
    </source>
</evidence>
<evidence type="ECO:0000313" key="12">
    <source>
        <dbReference type="Proteomes" id="UP000614410"/>
    </source>
</evidence>
<organism evidence="11 12">
    <name type="scientific">Candidatus Amunia macphersoniae</name>
    <dbReference type="NCBI Taxonomy" id="3127014"/>
    <lineage>
        <taxon>Bacteria</taxon>
        <taxon>Bacillati</taxon>
        <taxon>Candidatus Dormiibacterota</taxon>
        <taxon>Candidatus Dormibacteria</taxon>
        <taxon>Candidatus Aeolococcales</taxon>
        <taxon>Candidatus Aeolococcaceae</taxon>
        <taxon>Candidatus Amunia</taxon>
    </lineage>
</organism>
<comment type="caution">
    <text evidence="11">The sequence shown here is derived from an EMBL/GenBank/DDBJ whole genome shotgun (WGS) entry which is preliminary data.</text>
</comment>
<dbReference type="GO" id="GO:0008170">
    <property type="term" value="F:N-methyltransferase activity"/>
    <property type="evidence" value="ECO:0007669"/>
    <property type="project" value="InterPro"/>
</dbReference>
<keyword evidence="4" id="KW-0949">S-adenosyl-L-methionine</keyword>
<dbReference type="GO" id="GO:0003677">
    <property type="term" value="F:DNA binding"/>
    <property type="evidence" value="ECO:0007669"/>
    <property type="project" value="UniProtKB-KW"/>
</dbReference>
<evidence type="ECO:0000256" key="9">
    <source>
        <dbReference type="SAM" id="MobiDB-lite"/>
    </source>
</evidence>
<dbReference type="GO" id="GO:0032259">
    <property type="term" value="P:methylation"/>
    <property type="evidence" value="ECO:0007669"/>
    <property type="project" value="UniProtKB-KW"/>
</dbReference>
<evidence type="ECO:0000256" key="4">
    <source>
        <dbReference type="ARBA" id="ARBA00022691"/>
    </source>
</evidence>
<comment type="catalytic activity">
    <reaction evidence="7">
        <text>a 2'-deoxycytidine in DNA + S-adenosyl-L-methionine = an N(4)-methyl-2'-deoxycytidine in DNA + S-adenosyl-L-homocysteine + H(+)</text>
        <dbReference type="Rhea" id="RHEA:16857"/>
        <dbReference type="Rhea" id="RHEA-COMP:11369"/>
        <dbReference type="Rhea" id="RHEA-COMP:13674"/>
        <dbReference type="ChEBI" id="CHEBI:15378"/>
        <dbReference type="ChEBI" id="CHEBI:57856"/>
        <dbReference type="ChEBI" id="CHEBI:59789"/>
        <dbReference type="ChEBI" id="CHEBI:85452"/>
        <dbReference type="ChEBI" id="CHEBI:137933"/>
        <dbReference type="EC" id="2.1.1.113"/>
    </reaction>
</comment>